<dbReference type="EMBL" id="AMYT01000011">
    <property type="protein sequence ID" value="EKU27733.1"/>
    <property type="molecule type" value="Genomic_DNA"/>
</dbReference>
<protein>
    <submittedName>
        <fullName evidence="3">Uncharacterized protein</fullName>
    </submittedName>
</protein>
<dbReference type="STRING" id="1234409.C683_0514"/>
<evidence type="ECO:0000256" key="2">
    <source>
        <dbReference type="SAM" id="Phobius"/>
    </source>
</evidence>
<dbReference type="Proteomes" id="UP000016057">
    <property type="component" value="Unassembled WGS sequence"/>
</dbReference>
<keyword evidence="2" id="KW-1133">Transmembrane helix</keyword>
<comment type="caution">
    <text evidence="3">The sequence shown here is derived from an EMBL/GenBank/DDBJ whole genome shotgun (WGS) entry which is preliminary data.</text>
</comment>
<reference evidence="3 4" key="1">
    <citation type="journal article" date="2013" name="Genome Announc.">
        <title>Draft Genome Sequence of Catellicoccus marimammalium, a Novel Species Commonly Found in Gull Feces.</title>
        <authorList>
            <person name="Weigand M.R."/>
            <person name="Ryu H."/>
            <person name="Bozcek L."/>
            <person name="Konstantinidis K.T."/>
            <person name="Santo Domingo J.W."/>
        </authorList>
    </citation>
    <scope>NUCLEOTIDE SEQUENCE [LARGE SCALE GENOMIC DNA]</scope>
    <source>
        <strain evidence="3 4">M35/04/3</strain>
    </source>
</reference>
<keyword evidence="2" id="KW-0472">Membrane</keyword>
<feature type="compositionally biased region" description="Low complexity" evidence="1">
    <location>
        <begin position="9"/>
        <end position="18"/>
    </location>
</feature>
<keyword evidence="4" id="KW-1185">Reference proteome</keyword>
<accession>K8ZMG6</accession>
<evidence type="ECO:0000313" key="3">
    <source>
        <dbReference type="EMBL" id="EKU27733.1"/>
    </source>
</evidence>
<feature type="compositionally biased region" description="Basic residues" evidence="1">
    <location>
        <begin position="33"/>
        <end position="45"/>
    </location>
</feature>
<feature type="transmembrane region" description="Helical" evidence="2">
    <location>
        <begin position="75"/>
        <end position="95"/>
    </location>
</feature>
<evidence type="ECO:0000256" key="1">
    <source>
        <dbReference type="SAM" id="MobiDB-lite"/>
    </source>
</evidence>
<proteinExistence type="predicted"/>
<dbReference type="AlphaFoldDB" id="K8ZMG6"/>
<sequence>MRSGGVRSTPKTTVPKVKGTIVSPKKGSSTKSSQKKTGRTKKTTKKTTNTRYRSYGLHPGAFFRGFISGMMWRRIVFGGGTILAILIIVFFIFWLRRR</sequence>
<feature type="region of interest" description="Disordered" evidence="1">
    <location>
        <begin position="1"/>
        <end position="52"/>
    </location>
</feature>
<gene>
    <name evidence="3" type="ORF">C683_0514</name>
</gene>
<name>K8ZMG6_9ENTE</name>
<evidence type="ECO:0000313" key="4">
    <source>
        <dbReference type="Proteomes" id="UP000016057"/>
    </source>
</evidence>
<organism evidence="3 4">
    <name type="scientific">Catellicoccus marimammalium M35/04/3</name>
    <dbReference type="NCBI Taxonomy" id="1234409"/>
    <lineage>
        <taxon>Bacteria</taxon>
        <taxon>Bacillati</taxon>
        <taxon>Bacillota</taxon>
        <taxon>Bacilli</taxon>
        <taxon>Lactobacillales</taxon>
        <taxon>Enterococcaceae</taxon>
        <taxon>Catellicoccus</taxon>
    </lineage>
</organism>
<keyword evidence="2" id="KW-0812">Transmembrane</keyword>